<feature type="compositionally biased region" description="Basic and acidic residues" evidence="7">
    <location>
        <begin position="349"/>
        <end position="375"/>
    </location>
</feature>
<protein>
    <recommendedName>
        <fullName evidence="10">Pre-mRNA-processing factor 39</fullName>
    </recommendedName>
</protein>
<dbReference type="EMBL" id="VTPC01000518">
    <property type="protein sequence ID" value="KAF2905499.1"/>
    <property type="molecule type" value="Genomic_DNA"/>
</dbReference>
<feature type="region of interest" description="Disordered" evidence="7">
    <location>
        <begin position="152"/>
        <end position="375"/>
    </location>
</feature>
<dbReference type="GO" id="GO:0005685">
    <property type="term" value="C:U1 snRNP"/>
    <property type="evidence" value="ECO:0007669"/>
    <property type="project" value="TreeGrafter"/>
</dbReference>
<reference evidence="8" key="1">
    <citation type="submission" date="2019-08" db="EMBL/GenBank/DDBJ databases">
        <title>The genome of the North American firefly Photinus pyralis.</title>
        <authorList>
            <consortium name="Photinus pyralis genome working group"/>
            <person name="Fallon T.R."/>
            <person name="Sander Lower S.E."/>
            <person name="Weng J.-K."/>
        </authorList>
    </citation>
    <scope>NUCLEOTIDE SEQUENCE</scope>
    <source>
        <strain evidence="8">TRF0915ILg1</strain>
        <tissue evidence="8">Whole body</tissue>
    </source>
</reference>
<dbReference type="SMART" id="SM00386">
    <property type="entry name" value="HAT"/>
    <property type="match status" value="1"/>
</dbReference>
<evidence type="ECO:0000256" key="5">
    <source>
        <dbReference type="ARBA" id="ARBA00023242"/>
    </source>
</evidence>
<dbReference type="GO" id="GO:0071004">
    <property type="term" value="C:U2-type prespliceosome"/>
    <property type="evidence" value="ECO:0007669"/>
    <property type="project" value="TreeGrafter"/>
</dbReference>
<name>A0A8K0DGR9_IGNLU</name>
<dbReference type="InterPro" id="IPR003107">
    <property type="entry name" value="HAT"/>
</dbReference>
<evidence type="ECO:0000256" key="7">
    <source>
        <dbReference type="SAM" id="MobiDB-lite"/>
    </source>
</evidence>
<evidence type="ECO:0000313" key="8">
    <source>
        <dbReference type="EMBL" id="KAF2905499.1"/>
    </source>
</evidence>
<evidence type="ECO:0000256" key="1">
    <source>
        <dbReference type="ARBA" id="ARBA00004123"/>
    </source>
</evidence>
<dbReference type="GO" id="GO:0000395">
    <property type="term" value="P:mRNA 5'-splice site recognition"/>
    <property type="evidence" value="ECO:0007669"/>
    <property type="project" value="TreeGrafter"/>
</dbReference>
<feature type="compositionally biased region" description="Acidic residues" evidence="7">
    <location>
        <begin position="270"/>
        <end position="282"/>
    </location>
</feature>
<dbReference type="GO" id="GO:0030627">
    <property type="term" value="F:pre-mRNA 5'-splice site binding"/>
    <property type="evidence" value="ECO:0007669"/>
    <property type="project" value="TreeGrafter"/>
</dbReference>
<evidence type="ECO:0008006" key="10">
    <source>
        <dbReference type="Google" id="ProtNLM"/>
    </source>
</evidence>
<comment type="similarity">
    <text evidence="6">Belongs to the PRP39 family.</text>
</comment>
<dbReference type="InterPro" id="IPR011990">
    <property type="entry name" value="TPR-like_helical_dom_sf"/>
</dbReference>
<dbReference type="Pfam" id="PF23240">
    <property type="entry name" value="HAT_PRP39_N"/>
    <property type="match status" value="1"/>
</dbReference>
<evidence type="ECO:0000256" key="6">
    <source>
        <dbReference type="ARBA" id="ARBA00038019"/>
    </source>
</evidence>
<dbReference type="Proteomes" id="UP000801492">
    <property type="component" value="Unassembled WGS sequence"/>
</dbReference>
<feature type="compositionally biased region" description="Polar residues" evidence="7">
    <location>
        <begin position="1"/>
        <end position="10"/>
    </location>
</feature>
<organism evidence="8 9">
    <name type="scientific">Ignelater luminosus</name>
    <name type="common">Cucubano</name>
    <name type="synonym">Pyrophorus luminosus</name>
    <dbReference type="NCBI Taxonomy" id="2038154"/>
    <lineage>
        <taxon>Eukaryota</taxon>
        <taxon>Metazoa</taxon>
        <taxon>Ecdysozoa</taxon>
        <taxon>Arthropoda</taxon>
        <taxon>Hexapoda</taxon>
        <taxon>Insecta</taxon>
        <taxon>Pterygota</taxon>
        <taxon>Neoptera</taxon>
        <taxon>Endopterygota</taxon>
        <taxon>Coleoptera</taxon>
        <taxon>Polyphaga</taxon>
        <taxon>Elateriformia</taxon>
        <taxon>Elateroidea</taxon>
        <taxon>Elateridae</taxon>
        <taxon>Agrypninae</taxon>
        <taxon>Pyrophorini</taxon>
        <taxon>Ignelater</taxon>
    </lineage>
</organism>
<feature type="compositionally biased region" description="Polar residues" evidence="7">
    <location>
        <begin position="88"/>
        <end position="102"/>
    </location>
</feature>
<dbReference type="AlphaFoldDB" id="A0A8K0DGR9"/>
<feature type="compositionally biased region" description="Basic and acidic residues" evidence="7">
    <location>
        <begin position="193"/>
        <end position="214"/>
    </location>
</feature>
<gene>
    <name evidence="8" type="ORF">ILUMI_00665</name>
</gene>
<sequence>MENTEDTANSEPEVRRTRSGRAVRTSSAMPAKATGRKKKKMVLVEVEVSDEEEVEHSQQSKSIAEPCVELENSDNAVEASDVQEQFTNNQNTDIDNCSNTAQFPEDSDHVTNELNSFKGALSATEGNEASNNVDFVEVIENDFCPGELQVQEEEIHQDDTSDSQSTKHIRVRSQKSLFGEKESFGDSESLSNQDDKVNMNDKHENENKMDRQETMDSNDDIPAVETENITTESQQSLNPQEESMDIQQNQSEGDLTNETEQDTQKMEVSETGDTEVISEDELPGVQVVKVPETEEVSDEELPGPKRAELPADTEVVSEDELPTVKKEGTKRKLAAGDYDPGSPTSENESAPKKPSLDGDVDKEKEEKSKPKKLPELDKYWKAVNDDPTDFTGWTYLLQYVDQENDMEAAREAYDAFLSHYPYCYGYWRKYADYEKRKGNKKKCEEVRIRG</sequence>
<dbReference type="OrthoDB" id="10265668at2759"/>
<keyword evidence="9" id="KW-1185">Reference proteome</keyword>
<comment type="subcellular location">
    <subcellularLocation>
        <location evidence="1">Nucleus</location>
    </subcellularLocation>
</comment>
<keyword evidence="3" id="KW-0677">Repeat</keyword>
<evidence type="ECO:0000256" key="3">
    <source>
        <dbReference type="ARBA" id="ARBA00022737"/>
    </source>
</evidence>
<evidence type="ECO:0000256" key="4">
    <source>
        <dbReference type="ARBA" id="ARBA00023187"/>
    </source>
</evidence>
<dbReference type="PANTHER" id="PTHR17204:SF5">
    <property type="entry name" value="PRE-MRNA-PROCESSING FACTOR 39"/>
    <property type="match status" value="1"/>
</dbReference>
<dbReference type="GO" id="GO:0000243">
    <property type="term" value="C:commitment complex"/>
    <property type="evidence" value="ECO:0007669"/>
    <property type="project" value="TreeGrafter"/>
</dbReference>
<feature type="region of interest" description="Disordered" evidence="7">
    <location>
        <begin position="88"/>
        <end position="111"/>
    </location>
</feature>
<keyword evidence="4" id="KW-0508">mRNA splicing</keyword>
<dbReference type="Gene3D" id="1.25.40.10">
    <property type="entry name" value="Tetratricopeptide repeat domain"/>
    <property type="match status" value="1"/>
</dbReference>
<accession>A0A8K0DGR9</accession>
<feature type="region of interest" description="Disordered" evidence="7">
    <location>
        <begin position="1"/>
        <end position="76"/>
    </location>
</feature>
<evidence type="ECO:0000313" key="9">
    <source>
        <dbReference type="Proteomes" id="UP000801492"/>
    </source>
</evidence>
<keyword evidence="5" id="KW-0539">Nucleus</keyword>
<dbReference type="PANTHER" id="PTHR17204">
    <property type="entry name" value="PRE-MRNA PROCESSING PROTEIN PRP39-RELATED"/>
    <property type="match status" value="1"/>
</dbReference>
<feature type="compositionally biased region" description="Polar residues" evidence="7">
    <location>
        <begin position="227"/>
        <end position="254"/>
    </location>
</feature>
<keyword evidence="2" id="KW-0507">mRNA processing</keyword>
<proteinExistence type="inferred from homology"/>
<comment type="caution">
    <text evidence="8">The sequence shown here is derived from an EMBL/GenBank/DDBJ whole genome shotgun (WGS) entry which is preliminary data.</text>
</comment>
<evidence type="ECO:0000256" key="2">
    <source>
        <dbReference type="ARBA" id="ARBA00022664"/>
    </source>
</evidence>
<dbReference type="SUPFAM" id="SSF48452">
    <property type="entry name" value="TPR-like"/>
    <property type="match status" value="1"/>
</dbReference>